<protein>
    <submittedName>
        <fullName evidence="2">GNAT family protein</fullName>
    </submittedName>
</protein>
<evidence type="ECO:0000259" key="1">
    <source>
        <dbReference type="PROSITE" id="PS51186"/>
    </source>
</evidence>
<dbReference type="InterPro" id="IPR000182">
    <property type="entry name" value="GNAT_dom"/>
</dbReference>
<comment type="caution">
    <text evidence="2">The sequence shown here is derived from an EMBL/GenBank/DDBJ whole genome shotgun (WGS) entry which is preliminary data.</text>
</comment>
<dbReference type="PANTHER" id="PTHR43792:SF1">
    <property type="entry name" value="N-ACETYLTRANSFERASE DOMAIN-CONTAINING PROTEIN"/>
    <property type="match status" value="1"/>
</dbReference>
<keyword evidence="3" id="KW-1185">Reference proteome</keyword>
<name>A0AA42DMU1_9FIRM</name>
<feature type="domain" description="N-acetyltransferase" evidence="1">
    <location>
        <begin position="9"/>
        <end position="167"/>
    </location>
</feature>
<dbReference type="PANTHER" id="PTHR43792">
    <property type="entry name" value="GNAT FAMILY, PUTATIVE (AFU_ORTHOLOGUE AFUA_3G00765)-RELATED-RELATED"/>
    <property type="match status" value="1"/>
</dbReference>
<sequence length="176" mass="21191">MEPMILERVYIRRFRKEDWKDLYDYLSDPEVVKFEPYDIFFEEEAKEEASKRAQHKSFYAVCLKENDKLIGNLYLDQSAFDTWELGYVFNRKYQGQGYAIESTRALVDYAFTELGARRIIAMCNPDNHASWKLLEKLHMRREGHLKQNIYFKQDAMGNPLWLDTYLYGILKSEWRN</sequence>
<dbReference type="PROSITE" id="PS51186">
    <property type="entry name" value="GNAT"/>
    <property type="match status" value="1"/>
</dbReference>
<dbReference type="Proteomes" id="UP001169242">
    <property type="component" value="Unassembled WGS sequence"/>
</dbReference>
<dbReference type="EMBL" id="JAQIFT010000040">
    <property type="protein sequence ID" value="MDA3731727.1"/>
    <property type="molecule type" value="Genomic_DNA"/>
</dbReference>
<dbReference type="RefSeq" id="WP_271012080.1">
    <property type="nucleotide sequence ID" value="NZ_JAQIFT010000040.1"/>
</dbReference>
<dbReference type="Pfam" id="PF13302">
    <property type="entry name" value="Acetyltransf_3"/>
    <property type="match status" value="1"/>
</dbReference>
<gene>
    <name evidence="2" type="ORF">PBV87_09580</name>
</gene>
<proteinExistence type="predicted"/>
<dbReference type="InterPro" id="IPR016181">
    <property type="entry name" value="Acyl_CoA_acyltransferase"/>
</dbReference>
<reference evidence="2" key="1">
    <citation type="journal article" date="2023" name="Int. J. Syst. Evol. Microbiol.">
        <title>&lt;i&gt;Holtiella tumoricola&lt;/i&gt; gen. nov. sp. nov., isolated from a human clinical sample.</title>
        <authorList>
            <person name="Allen-Vercoe E."/>
            <person name="Daigneault M.C."/>
            <person name="Vancuren S.J."/>
            <person name="Cochrane K."/>
            <person name="O'Neal L.L."/>
            <person name="Sankaranarayanan K."/>
            <person name="Lawson P.A."/>
        </authorList>
    </citation>
    <scope>NUCLEOTIDE SEQUENCE</scope>
    <source>
        <strain evidence="2">CC70A</strain>
    </source>
</reference>
<accession>A0AA42DMU1</accession>
<evidence type="ECO:0000313" key="2">
    <source>
        <dbReference type="EMBL" id="MDA3731727.1"/>
    </source>
</evidence>
<evidence type="ECO:0000313" key="3">
    <source>
        <dbReference type="Proteomes" id="UP001169242"/>
    </source>
</evidence>
<dbReference type="Gene3D" id="3.40.630.30">
    <property type="match status" value="1"/>
</dbReference>
<dbReference type="AlphaFoldDB" id="A0AA42DMU1"/>
<dbReference type="InterPro" id="IPR051531">
    <property type="entry name" value="N-acetyltransferase"/>
</dbReference>
<organism evidence="2 3">
    <name type="scientific">Holtiella tumoricola</name>
    <dbReference type="NCBI Taxonomy" id="3018743"/>
    <lineage>
        <taxon>Bacteria</taxon>
        <taxon>Bacillati</taxon>
        <taxon>Bacillota</taxon>
        <taxon>Clostridia</taxon>
        <taxon>Lachnospirales</taxon>
        <taxon>Cellulosilyticaceae</taxon>
        <taxon>Holtiella</taxon>
    </lineage>
</organism>
<dbReference type="CDD" id="cd04301">
    <property type="entry name" value="NAT_SF"/>
    <property type="match status" value="1"/>
</dbReference>
<dbReference type="GO" id="GO:0016747">
    <property type="term" value="F:acyltransferase activity, transferring groups other than amino-acyl groups"/>
    <property type="evidence" value="ECO:0007669"/>
    <property type="project" value="InterPro"/>
</dbReference>
<dbReference type="SUPFAM" id="SSF55729">
    <property type="entry name" value="Acyl-CoA N-acyltransferases (Nat)"/>
    <property type="match status" value="1"/>
</dbReference>